<dbReference type="Proteomes" id="UP000189627">
    <property type="component" value="Plasmid pENH92"/>
</dbReference>
<organism evidence="1 2">
    <name type="scientific">Cupriavidus necator</name>
    <name type="common">Alcaligenes eutrophus</name>
    <name type="synonym">Ralstonia eutropha</name>
    <dbReference type="NCBI Taxonomy" id="106590"/>
    <lineage>
        <taxon>Bacteria</taxon>
        <taxon>Pseudomonadati</taxon>
        <taxon>Pseudomonadota</taxon>
        <taxon>Betaproteobacteria</taxon>
        <taxon>Burkholderiales</taxon>
        <taxon>Burkholderiaceae</taxon>
        <taxon>Cupriavidus</taxon>
    </lineage>
</organism>
<evidence type="ECO:0000313" key="2">
    <source>
        <dbReference type="Proteomes" id="UP000189627"/>
    </source>
</evidence>
<dbReference type="AlphaFoldDB" id="A0A1U9V2T8"/>
<evidence type="ECO:0000313" key="1">
    <source>
        <dbReference type="EMBL" id="AQV99262.1"/>
    </source>
</evidence>
<dbReference type="EMBL" id="CP017759">
    <property type="protein sequence ID" value="AQV99262.1"/>
    <property type="molecule type" value="Genomic_DNA"/>
</dbReference>
<gene>
    <name evidence="1" type="ORF">BJN34_35900</name>
</gene>
<keyword evidence="1" id="KW-0614">Plasmid</keyword>
<name>A0A1U9V2T8_CUPNE</name>
<sequence>MIEAYTGSQSLKRYSYTSVFGAQSISEIRTSLLTKTRTLPVGNQSDFSARVKLENEARKRNLRAVIDHLKEMIPFGGKHLVVAMEALAGSFIVDTLVVLDDVERLGKQIKLDELMGLVSELKEQSRCKVILIFNEDALGTENTAAYARYAEKWSIRSCSS</sequence>
<protein>
    <submittedName>
        <fullName evidence="1">Uncharacterized protein</fullName>
    </submittedName>
</protein>
<proteinExistence type="predicted"/>
<accession>A0A1U9V2T8</accession>
<dbReference type="KEGG" id="cuh:BJN34_35900"/>
<reference evidence="2" key="1">
    <citation type="submission" date="2017-02" db="EMBL/GenBank/DDBJ databases">
        <title>Complete genome sequence of Cupriavidus necator strain NH9, a 3-chlorobenzoate degrader.</title>
        <authorList>
            <person name="Moriuchi R."/>
            <person name="Dohra H."/>
            <person name="Ogawa N."/>
        </authorList>
    </citation>
    <scope>NUCLEOTIDE SEQUENCE [LARGE SCALE GENOMIC DNA]</scope>
    <source>
        <strain evidence="2">NH9</strain>
        <plasmid evidence="2">penh92</plasmid>
    </source>
</reference>
<geneLocation type="plasmid" evidence="2">
    <name>penh92</name>
</geneLocation>